<dbReference type="SMART" id="SM00052">
    <property type="entry name" value="EAL"/>
    <property type="match status" value="1"/>
</dbReference>
<evidence type="ECO:0000313" key="5">
    <source>
        <dbReference type="Proteomes" id="UP001596620"/>
    </source>
</evidence>
<evidence type="ECO:0000259" key="1">
    <source>
        <dbReference type="PROSITE" id="PS50113"/>
    </source>
</evidence>
<evidence type="ECO:0000259" key="3">
    <source>
        <dbReference type="PROSITE" id="PS50887"/>
    </source>
</evidence>
<dbReference type="RefSeq" id="WP_382357474.1">
    <property type="nucleotide sequence ID" value="NZ_JBHTGR010000002.1"/>
</dbReference>
<dbReference type="InterPro" id="IPR000014">
    <property type="entry name" value="PAS"/>
</dbReference>
<dbReference type="Gene3D" id="3.20.20.450">
    <property type="entry name" value="EAL domain"/>
    <property type="match status" value="1"/>
</dbReference>
<dbReference type="SMART" id="SM00086">
    <property type="entry name" value="PAC"/>
    <property type="match status" value="1"/>
</dbReference>
<organism evidence="4 5">
    <name type="scientific">Lentibacillus kimchii</name>
    <dbReference type="NCBI Taxonomy" id="1542911"/>
    <lineage>
        <taxon>Bacteria</taxon>
        <taxon>Bacillati</taxon>
        <taxon>Bacillota</taxon>
        <taxon>Bacilli</taxon>
        <taxon>Bacillales</taxon>
        <taxon>Bacillaceae</taxon>
        <taxon>Lentibacillus</taxon>
    </lineage>
</organism>
<dbReference type="Pfam" id="PF00990">
    <property type="entry name" value="GGDEF"/>
    <property type="match status" value="1"/>
</dbReference>
<dbReference type="SUPFAM" id="SSF55785">
    <property type="entry name" value="PYP-like sensor domain (PAS domain)"/>
    <property type="match status" value="1"/>
</dbReference>
<dbReference type="PROSITE" id="PS50113">
    <property type="entry name" value="PAC"/>
    <property type="match status" value="1"/>
</dbReference>
<feature type="domain" description="PAC" evidence="1">
    <location>
        <begin position="85"/>
        <end position="137"/>
    </location>
</feature>
<dbReference type="Gene3D" id="3.30.70.270">
    <property type="match status" value="1"/>
</dbReference>
<dbReference type="InterPro" id="IPR043128">
    <property type="entry name" value="Rev_trsase/Diguanyl_cyclase"/>
</dbReference>
<dbReference type="CDD" id="cd00130">
    <property type="entry name" value="PAS"/>
    <property type="match status" value="1"/>
</dbReference>
<sequence length="573" mass="65005">MSNLQHNDEAKKNAEFVSSHLKIGMWQKDYTWDAFEYVSEGISDILAHPVQELYDNPDLWKDLIHPADKDSVLQTYDSLQTGDSLDHHYRILRGDGSVRWVFDQTIKALNDDGRTISLFGTLTDITPEVDMRRKLKHLSSYDALTSLPNRQSLYDKLDTFCSRHTAEPFALLHIDLDRLQLINDSLGYITGDKLLQETTRRLLSVLPAEAYLAHVSNNDFIVLMAYASKTDATQAASRIIKTLKEPFQIEEDDLRLHVTASIGISFYPSDGEKKLLLLRNAHNALSYAKELGKNNYQLYEASQEFSSSEKLILEEEMRQAIANEDFKLYYQPLVDASTGAINGAEALLRWYHAERGFVSPGEFVPLAEENHLIHEIGSWVIQTVCQQLRAWMDQGLPMFPVAINVSPIQFMNEELVAFIEEQLNTYNIPAKYLKLEITEGSLLRNEKTVLDKLQRLSNLGIKIAIDDFGTGFSSLMHLKKFSPDIIKIDKGFVQSIGNEQTIDAAITSTVLHLAQELNMTVIAEGVEEHVQLDFLRDHHCEIIQGFLFSKPVPVETFEQMLADGYLKPAPPQA</sequence>
<dbReference type="Pfam" id="PF00563">
    <property type="entry name" value="EAL"/>
    <property type="match status" value="1"/>
</dbReference>
<keyword evidence="5" id="KW-1185">Reference proteome</keyword>
<feature type="domain" description="EAL" evidence="2">
    <location>
        <begin position="310"/>
        <end position="565"/>
    </location>
</feature>
<dbReference type="PANTHER" id="PTHR44757">
    <property type="entry name" value="DIGUANYLATE CYCLASE DGCP"/>
    <property type="match status" value="1"/>
</dbReference>
<dbReference type="InterPro" id="IPR029787">
    <property type="entry name" value="Nucleotide_cyclase"/>
</dbReference>
<dbReference type="InterPro" id="IPR035965">
    <property type="entry name" value="PAS-like_dom_sf"/>
</dbReference>
<evidence type="ECO:0000313" key="4">
    <source>
        <dbReference type="EMBL" id="MFC7745999.1"/>
    </source>
</evidence>
<dbReference type="CDD" id="cd01948">
    <property type="entry name" value="EAL"/>
    <property type="match status" value="1"/>
</dbReference>
<feature type="domain" description="GGDEF" evidence="3">
    <location>
        <begin position="167"/>
        <end position="301"/>
    </location>
</feature>
<name>A0ABW2UQ32_9BACI</name>
<dbReference type="InterPro" id="IPR052155">
    <property type="entry name" value="Biofilm_reg_signaling"/>
</dbReference>
<dbReference type="NCBIfam" id="TIGR00254">
    <property type="entry name" value="GGDEF"/>
    <property type="match status" value="1"/>
</dbReference>
<dbReference type="InterPro" id="IPR000700">
    <property type="entry name" value="PAS-assoc_C"/>
</dbReference>
<dbReference type="SUPFAM" id="SSF55073">
    <property type="entry name" value="Nucleotide cyclase"/>
    <property type="match status" value="1"/>
</dbReference>
<protein>
    <submittedName>
        <fullName evidence="4">EAL domain-containing protein</fullName>
    </submittedName>
</protein>
<gene>
    <name evidence="4" type="ORF">ACFQU8_01910</name>
</gene>
<dbReference type="InterPro" id="IPR035919">
    <property type="entry name" value="EAL_sf"/>
</dbReference>
<dbReference type="InterPro" id="IPR000160">
    <property type="entry name" value="GGDEF_dom"/>
</dbReference>
<dbReference type="EMBL" id="JBHTGR010000002">
    <property type="protein sequence ID" value="MFC7745999.1"/>
    <property type="molecule type" value="Genomic_DNA"/>
</dbReference>
<dbReference type="PROSITE" id="PS50887">
    <property type="entry name" value="GGDEF"/>
    <property type="match status" value="1"/>
</dbReference>
<dbReference type="InterPro" id="IPR013655">
    <property type="entry name" value="PAS_fold_3"/>
</dbReference>
<dbReference type="SUPFAM" id="SSF141868">
    <property type="entry name" value="EAL domain-like"/>
    <property type="match status" value="1"/>
</dbReference>
<dbReference type="PANTHER" id="PTHR44757:SF2">
    <property type="entry name" value="BIOFILM ARCHITECTURE MAINTENANCE PROTEIN MBAA"/>
    <property type="match status" value="1"/>
</dbReference>
<proteinExistence type="predicted"/>
<dbReference type="SMART" id="SM00267">
    <property type="entry name" value="GGDEF"/>
    <property type="match status" value="1"/>
</dbReference>
<dbReference type="Gene3D" id="3.30.450.20">
    <property type="entry name" value="PAS domain"/>
    <property type="match status" value="1"/>
</dbReference>
<comment type="caution">
    <text evidence="4">The sequence shown here is derived from an EMBL/GenBank/DDBJ whole genome shotgun (WGS) entry which is preliminary data.</text>
</comment>
<accession>A0ABW2UQ32</accession>
<dbReference type="Pfam" id="PF08447">
    <property type="entry name" value="PAS_3"/>
    <property type="match status" value="1"/>
</dbReference>
<dbReference type="Proteomes" id="UP001596620">
    <property type="component" value="Unassembled WGS sequence"/>
</dbReference>
<reference evidence="5" key="1">
    <citation type="journal article" date="2019" name="Int. J. Syst. Evol. Microbiol.">
        <title>The Global Catalogue of Microorganisms (GCM) 10K type strain sequencing project: providing services to taxonomists for standard genome sequencing and annotation.</title>
        <authorList>
            <consortium name="The Broad Institute Genomics Platform"/>
            <consortium name="The Broad Institute Genome Sequencing Center for Infectious Disease"/>
            <person name="Wu L."/>
            <person name="Ma J."/>
        </authorList>
    </citation>
    <scope>NUCLEOTIDE SEQUENCE [LARGE SCALE GENOMIC DNA]</scope>
    <source>
        <strain evidence="5">JCM 30234</strain>
    </source>
</reference>
<dbReference type="CDD" id="cd01949">
    <property type="entry name" value="GGDEF"/>
    <property type="match status" value="1"/>
</dbReference>
<evidence type="ECO:0000259" key="2">
    <source>
        <dbReference type="PROSITE" id="PS50883"/>
    </source>
</evidence>
<dbReference type="PROSITE" id="PS50883">
    <property type="entry name" value="EAL"/>
    <property type="match status" value="1"/>
</dbReference>
<dbReference type="InterPro" id="IPR001633">
    <property type="entry name" value="EAL_dom"/>
</dbReference>
<dbReference type="InterPro" id="IPR001610">
    <property type="entry name" value="PAC"/>
</dbReference>